<keyword evidence="3" id="KW-0863">Zinc-finger</keyword>
<comment type="subcellular location">
    <subcellularLocation>
        <location evidence="1">Nucleus</location>
    </subcellularLocation>
</comment>
<reference evidence="8 9" key="1">
    <citation type="journal article" date="2020" name="ISME J.">
        <title>Uncovering the hidden diversity of litter-decomposition mechanisms in mushroom-forming fungi.</title>
        <authorList>
            <person name="Floudas D."/>
            <person name="Bentzer J."/>
            <person name="Ahren D."/>
            <person name="Johansson T."/>
            <person name="Persson P."/>
            <person name="Tunlid A."/>
        </authorList>
    </citation>
    <scope>NUCLEOTIDE SEQUENCE [LARGE SCALE GENOMIC DNA]</scope>
    <source>
        <strain evidence="8 9">CBS 291.85</strain>
    </source>
</reference>
<evidence type="ECO:0000259" key="7">
    <source>
        <dbReference type="Pfam" id="PF05699"/>
    </source>
</evidence>
<evidence type="ECO:0000256" key="5">
    <source>
        <dbReference type="ARBA" id="ARBA00023242"/>
    </source>
</evidence>
<evidence type="ECO:0000256" key="1">
    <source>
        <dbReference type="ARBA" id="ARBA00004123"/>
    </source>
</evidence>
<dbReference type="Pfam" id="PF05699">
    <property type="entry name" value="Dimer_Tnp_hAT"/>
    <property type="match status" value="1"/>
</dbReference>
<dbReference type="EMBL" id="JAACJM010000127">
    <property type="protein sequence ID" value="KAF5344262.1"/>
    <property type="molecule type" value="Genomic_DNA"/>
</dbReference>
<dbReference type="GO" id="GO:0008270">
    <property type="term" value="F:zinc ion binding"/>
    <property type="evidence" value="ECO:0007669"/>
    <property type="project" value="UniProtKB-KW"/>
</dbReference>
<dbReference type="OrthoDB" id="2677917at2759"/>
<sequence length="1223" mass="139407">MDPWYPPFPNCTVSTITKMPSKRKSPANTSDSEPEQAQAQTKRVCTISARGAESQSQRKPSKRGTHTTKTKKPTNTKKISAGRKPATVMSEEEDEEMFEAAGVDEVVEVDIAGKEKSRRSVKQKTATGKSHHCDNDNNNNNNDLPNLEDVDSDDKGEEVEDEHESEIEVVDPEISQEEADAKELAGLKAKWCSPVYAFFDPNPEIEYHSGHKCVIFKCSGKNCAKRELVRYLDTQDASSTSNMRKHVKACWGAEILAQVDEAKDVDEGRKVTGTFKRSGSIYVAFEKSGKRKVTYSYQQHTKTETRAEMTRWVAESMRPFNIVQDRGFQCLMKTGRPHYYIPHPTTIARDIKEVFAKTRKRVAKMLQYQNTESDINCGIDTWTSPNHKAFAAVTVHFEHEGKLLSMLLDFFEIAESHSGENLARAFGDMLVEFGIEHKLLSVTCDNASNNDTMITSLAERIETFAGAPSRTRCFAHIINLVAKSLLKLFDISKVKAKEAADEIGDAMDVEVENIVDELAKLAEGIEEEDLQVQNENDGDVDNSEDLVNELELMEEEEREELEGFIQPIRLRKVSYKIIHSSTLLLPAWKDLLATLPDLAEKIMPRDVSTRWNSTYDMTEFAGEYREAYDKMMAKRENGLRDYELSEDEWKIVCQLTKVLKILKDATEFFSRDDCPNLATVIPAMDEIDTRFTQFTLDNTLDPAIRAAVAVAKKTLNCYYDKTDHSEFFTLATNLATSNKLAGTKTGSSLLKKSVELSSSGRFEAEVKEVTEKATGQESKNHFDNLPALADPSTAELRDELDRYLSMDPKAVKDIIQWWHNHSDDYPCLSRMARDYLSIPATSVAVERAFSRSRILISHIRNRLSAQTTRSLMCLGCWSKLGLVKDEDVLKTASLPEIDPELGDEDGDYEMPDGILYYLILYRTFEATVYRGLPAKGADPYPYPSDPSETRTPPTVHYTPLDPKTGTPAFMAIDVKKGLYSSWYDRHSPRFFHHLYLHDVESTFWLALWLFLLRTSILPSEEKNKKLYNYVMLLFMDNDTQELVIRGDQCQMGHTTDDQQELPATFTQHQIILTIFIELVCDIDNSGYEVYWSSKYKDDHSYANIFLKPHQCFHRLRNELGITPVWPNDLNAVPEPIPSAKVEEKEGEEEWLYTEDNLQDSTYELEAETVKEEEHKKRRVLNPFPRQYPSSRNSGQVVHRFKRKHPSMTEAAQSQVVQLKKTRR</sequence>
<proteinExistence type="predicted"/>
<keyword evidence="4" id="KW-0862">Zinc</keyword>
<gene>
    <name evidence="8" type="ORF">D9758_012311</name>
</gene>
<evidence type="ECO:0000313" key="9">
    <source>
        <dbReference type="Proteomes" id="UP000559256"/>
    </source>
</evidence>
<feature type="region of interest" description="Disordered" evidence="6">
    <location>
        <begin position="1"/>
        <end position="173"/>
    </location>
</feature>
<comment type="caution">
    <text evidence="8">The sequence shown here is derived from an EMBL/GenBank/DDBJ whole genome shotgun (WGS) entry which is preliminary data.</text>
</comment>
<dbReference type="PANTHER" id="PTHR46481:SF10">
    <property type="entry name" value="ZINC FINGER BED DOMAIN-CONTAINING PROTEIN 39"/>
    <property type="match status" value="1"/>
</dbReference>
<dbReference type="Proteomes" id="UP000559256">
    <property type="component" value="Unassembled WGS sequence"/>
</dbReference>
<dbReference type="PANTHER" id="PTHR46481">
    <property type="entry name" value="ZINC FINGER BED DOMAIN-CONTAINING PROTEIN 4"/>
    <property type="match status" value="1"/>
</dbReference>
<protein>
    <recommendedName>
        <fullName evidence="7">HAT C-terminal dimerisation domain-containing protein</fullName>
    </recommendedName>
</protein>
<feature type="region of interest" description="Disordered" evidence="6">
    <location>
        <begin position="1168"/>
        <end position="1223"/>
    </location>
</feature>
<dbReference type="SUPFAM" id="SSF53098">
    <property type="entry name" value="Ribonuclease H-like"/>
    <property type="match status" value="1"/>
</dbReference>
<dbReference type="GO" id="GO:0005634">
    <property type="term" value="C:nucleus"/>
    <property type="evidence" value="ECO:0007669"/>
    <property type="project" value="UniProtKB-SubCell"/>
</dbReference>
<name>A0A8H5FPQ2_9AGAR</name>
<keyword evidence="2" id="KW-0479">Metal-binding</keyword>
<evidence type="ECO:0000256" key="2">
    <source>
        <dbReference type="ARBA" id="ARBA00022723"/>
    </source>
</evidence>
<evidence type="ECO:0000313" key="8">
    <source>
        <dbReference type="EMBL" id="KAF5344262.1"/>
    </source>
</evidence>
<dbReference type="InterPro" id="IPR008906">
    <property type="entry name" value="HATC_C_dom"/>
</dbReference>
<keyword evidence="9" id="KW-1185">Reference proteome</keyword>
<dbReference type="InterPro" id="IPR052035">
    <property type="entry name" value="ZnF_BED_domain_contain"/>
</dbReference>
<feature type="compositionally biased region" description="Polar residues" evidence="6">
    <location>
        <begin position="26"/>
        <end position="43"/>
    </location>
</feature>
<dbReference type="InterPro" id="IPR012337">
    <property type="entry name" value="RNaseH-like_sf"/>
</dbReference>
<dbReference type="SUPFAM" id="SSF140996">
    <property type="entry name" value="Hermes dimerisation domain"/>
    <property type="match status" value="1"/>
</dbReference>
<accession>A0A8H5FPQ2</accession>
<evidence type="ECO:0000256" key="3">
    <source>
        <dbReference type="ARBA" id="ARBA00022771"/>
    </source>
</evidence>
<evidence type="ECO:0000256" key="4">
    <source>
        <dbReference type="ARBA" id="ARBA00022833"/>
    </source>
</evidence>
<keyword evidence="5" id="KW-0539">Nucleus</keyword>
<dbReference type="AlphaFoldDB" id="A0A8H5FPQ2"/>
<dbReference type="GO" id="GO:0046983">
    <property type="term" value="F:protein dimerization activity"/>
    <property type="evidence" value="ECO:0007669"/>
    <property type="project" value="InterPro"/>
</dbReference>
<feature type="compositionally biased region" description="Basic residues" evidence="6">
    <location>
        <begin position="59"/>
        <end position="75"/>
    </location>
</feature>
<feature type="domain" description="HAT C-terminal dimerisation" evidence="7">
    <location>
        <begin position="799"/>
        <end position="877"/>
    </location>
</feature>
<organism evidence="8 9">
    <name type="scientific">Tetrapyrgos nigripes</name>
    <dbReference type="NCBI Taxonomy" id="182062"/>
    <lineage>
        <taxon>Eukaryota</taxon>
        <taxon>Fungi</taxon>
        <taxon>Dikarya</taxon>
        <taxon>Basidiomycota</taxon>
        <taxon>Agaricomycotina</taxon>
        <taxon>Agaricomycetes</taxon>
        <taxon>Agaricomycetidae</taxon>
        <taxon>Agaricales</taxon>
        <taxon>Marasmiineae</taxon>
        <taxon>Marasmiaceae</taxon>
        <taxon>Tetrapyrgos</taxon>
    </lineage>
</organism>
<evidence type="ECO:0000256" key="6">
    <source>
        <dbReference type="SAM" id="MobiDB-lite"/>
    </source>
</evidence>
<feature type="compositionally biased region" description="Acidic residues" evidence="6">
    <location>
        <begin position="146"/>
        <end position="173"/>
    </location>
</feature>